<feature type="binding site" evidence="1">
    <location>
        <begin position="34"/>
        <end position="41"/>
    </location>
    <ligand>
        <name>ATP</name>
        <dbReference type="ChEBI" id="CHEBI:30616"/>
    </ligand>
</feature>
<dbReference type="UniPathway" id="UPA00544"/>
<dbReference type="PANTHER" id="PTHR30605">
    <property type="entry name" value="ANHYDRO-N-ACETYLMURAMIC ACID KINASE"/>
    <property type="match status" value="1"/>
</dbReference>
<comment type="pathway">
    <text evidence="1">Amino-sugar metabolism; 1,6-anhydro-N-acetylmuramate degradation.</text>
</comment>
<dbReference type="EC" id="2.7.1.170" evidence="1"/>
<comment type="function">
    <text evidence="1">Catalyzes the specific phosphorylation of 1,6-anhydro-N-acetylmuramic acid (anhMurNAc) with the simultaneous cleavage of the 1,6-anhydro ring, generating MurNAc-6-P. Is required for the utilization of anhMurNAc either imported from the medium or derived from its own cell wall murein, and thus plays a role in cell wall recycling.</text>
</comment>
<dbReference type="InterPro" id="IPR005338">
    <property type="entry name" value="Anhydro_N_Ac-Mur_kinase"/>
</dbReference>
<keyword evidence="1 3" id="KW-0808">Transferase</keyword>
<dbReference type="EMBL" id="CADIJO010000006">
    <property type="protein sequence ID" value="CAB3693366.1"/>
    <property type="molecule type" value="Genomic_DNA"/>
</dbReference>
<dbReference type="GO" id="GO:0005524">
    <property type="term" value="F:ATP binding"/>
    <property type="evidence" value="ECO:0007669"/>
    <property type="project" value="UniProtKB-UniRule"/>
</dbReference>
<keyword evidence="1" id="KW-0067">ATP-binding</keyword>
<dbReference type="UniPathway" id="UPA00343"/>
<evidence type="ECO:0000256" key="2">
    <source>
        <dbReference type="SAM" id="MobiDB-lite"/>
    </source>
</evidence>
<dbReference type="GO" id="GO:0097175">
    <property type="term" value="P:1,6-anhydro-N-acetyl-beta-muramic acid catabolic process"/>
    <property type="evidence" value="ECO:0007669"/>
    <property type="project" value="UniProtKB-UniRule"/>
</dbReference>
<dbReference type="GO" id="GO:0009254">
    <property type="term" value="P:peptidoglycan turnover"/>
    <property type="evidence" value="ECO:0007669"/>
    <property type="project" value="UniProtKB-UniRule"/>
</dbReference>
<dbReference type="GO" id="GO:0006040">
    <property type="term" value="P:amino sugar metabolic process"/>
    <property type="evidence" value="ECO:0007669"/>
    <property type="project" value="InterPro"/>
</dbReference>
<evidence type="ECO:0000313" key="3">
    <source>
        <dbReference type="EMBL" id="CAB3693366.1"/>
    </source>
</evidence>
<comment type="similarity">
    <text evidence="1">Belongs to the anhydro-N-acetylmuramic acid kinase family.</text>
</comment>
<dbReference type="InterPro" id="IPR043129">
    <property type="entry name" value="ATPase_NBD"/>
</dbReference>
<gene>
    <name evidence="1 3" type="primary">anmK</name>
    <name evidence="3" type="ORF">LMG3458_02252</name>
</gene>
<dbReference type="GO" id="GO:0016773">
    <property type="term" value="F:phosphotransferase activity, alcohol group as acceptor"/>
    <property type="evidence" value="ECO:0007669"/>
    <property type="project" value="UniProtKB-UniRule"/>
</dbReference>
<comment type="pathway">
    <text evidence="1">Cell wall biogenesis; peptidoglycan recycling.</text>
</comment>
<evidence type="ECO:0000256" key="1">
    <source>
        <dbReference type="HAMAP-Rule" id="MF_01270"/>
    </source>
</evidence>
<feature type="region of interest" description="Disordered" evidence="2">
    <location>
        <begin position="1"/>
        <end position="27"/>
    </location>
</feature>
<proteinExistence type="inferred from homology"/>
<keyword evidence="1" id="KW-0547">Nucleotide-binding</keyword>
<accession>A0A6S6ZZ32</accession>
<dbReference type="NCBIfam" id="NF007139">
    <property type="entry name" value="PRK09585.1-3"/>
    <property type="match status" value="1"/>
</dbReference>
<dbReference type="RefSeq" id="WP_175193381.1">
    <property type="nucleotide sequence ID" value="NZ_CADIJO010000006.1"/>
</dbReference>
<keyword evidence="1" id="KW-0119">Carbohydrate metabolism</keyword>
<comment type="catalytic activity">
    <reaction evidence="1">
        <text>1,6-anhydro-N-acetyl-beta-muramate + ATP + H2O = N-acetyl-D-muramate 6-phosphate + ADP + H(+)</text>
        <dbReference type="Rhea" id="RHEA:24952"/>
        <dbReference type="ChEBI" id="CHEBI:15377"/>
        <dbReference type="ChEBI" id="CHEBI:15378"/>
        <dbReference type="ChEBI" id="CHEBI:30616"/>
        <dbReference type="ChEBI" id="CHEBI:58690"/>
        <dbReference type="ChEBI" id="CHEBI:58722"/>
        <dbReference type="ChEBI" id="CHEBI:456216"/>
        <dbReference type="EC" id="2.7.1.170"/>
    </reaction>
</comment>
<dbReference type="Proteomes" id="UP000494111">
    <property type="component" value="Unassembled WGS sequence"/>
</dbReference>
<dbReference type="HAMAP" id="MF_01270">
    <property type="entry name" value="AnhMurNAc_kinase"/>
    <property type="match status" value="1"/>
</dbReference>
<dbReference type="AlphaFoldDB" id="A0A6S6ZZ32"/>
<reference evidence="3 4" key="1">
    <citation type="submission" date="2020-04" db="EMBL/GenBank/DDBJ databases">
        <authorList>
            <person name="De Canck E."/>
        </authorList>
    </citation>
    <scope>NUCLEOTIDE SEQUENCE [LARGE SCALE GENOMIC DNA]</scope>
    <source>
        <strain evidence="3 4">LMG 3458</strain>
    </source>
</reference>
<feature type="compositionally biased region" description="Polar residues" evidence="2">
    <location>
        <begin position="1"/>
        <end position="17"/>
    </location>
</feature>
<dbReference type="Gene3D" id="3.30.420.40">
    <property type="match status" value="2"/>
</dbReference>
<dbReference type="CDD" id="cd24050">
    <property type="entry name" value="ASKHA_NBD_ANMK"/>
    <property type="match status" value="1"/>
</dbReference>
<protein>
    <recommendedName>
        <fullName evidence="1">Anhydro-N-acetylmuramic acid kinase</fullName>
        <ecNumber evidence="1">2.7.1.170</ecNumber>
    </recommendedName>
    <alternativeName>
        <fullName evidence="1">AnhMurNAc kinase</fullName>
    </alternativeName>
</protein>
<organism evidence="3 4">
    <name type="scientific">Achromobacter deleyi</name>
    <dbReference type="NCBI Taxonomy" id="1353891"/>
    <lineage>
        <taxon>Bacteria</taxon>
        <taxon>Pseudomonadati</taxon>
        <taxon>Pseudomonadota</taxon>
        <taxon>Betaproteobacteria</taxon>
        <taxon>Burkholderiales</taxon>
        <taxon>Alcaligenaceae</taxon>
        <taxon>Achromobacter</taxon>
    </lineage>
</organism>
<evidence type="ECO:0000313" key="4">
    <source>
        <dbReference type="Proteomes" id="UP000494111"/>
    </source>
</evidence>
<dbReference type="PANTHER" id="PTHR30605:SF0">
    <property type="entry name" value="ANHYDRO-N-ACETYLMURAMIC ACID KINASE"/>
    <property type="match status" value="1"/>
</dbReference>
<sequence>MTASPNAQLPSAETASPQGRPKAGGPLFIGLMSGTSVDGVDGVLVRLPDGQPPQVLASASLPMPAALRTELLALNVPGDDELARGALAANELARLYAQTVADLLAQTGLQAQDIAAVGAHGQTVRHRPDRGYTLQLNAPALLAELTGIDVIADFRSRDVAAGGQGAPLVPPFHAAIFGAPQGRAVLNLGGIANVTLLTPGQPPRGFDTGPANVFLDAWCQRHLGQPYDKDGHWAATGQVLAPLLEQLIASEPWFALPPPKSTGRDLFNLRWLDDRLAAYDGPAPAPQDVQATLQRLTARTVANAIDAAAADTREVYVCGGGAYNAGLMRELAYCLQRPVHATDALGVPAQQVEALAFAWLAQAFLTGRPAGVPEVTGARGPRILGARYPA</sequence>
<name>A0A6S6ZZ32_9BURK</name>
<dbReference type="GO" id="GO:0016301">
    <property type="term" value="F:kinase activity"/>
    <property type="evidence" value="ECO:0007669"/>
    <property type="project" value="UniProtKB-KW"/>
</dbReference>
<dbReference type="Pfam" id="PF03702">
    <property type="entry name" value="AnmK"/>
    <property type="match status" value="1"/>
</dbReference>
<keyword evidence="1 3" id="KW-0418">Kinase</keyword>
<dbReference type="SUPFAM" id="SSF53067">
    <property type="entry name" value="Actin-like ATPase domain"/>
    <property type="match status" value="1"/>
</dbReference>